<dbReference type="EMBL" id="CNGE01002187">
    <property type="protein sequence ID" value="CKU81394.1"/>
    <property type="molecule type" value="Genomic_DNA"/>
</dbReference>
<reference evidence="4 5" key="1">
    <citation type="submission" date="2015-03" db="EMBL/GenBank/DDBJ databases">
        <authorList>
            <consortium name="Pathogen Informatics"/>
        </authorList>
    </citation>
    <scope>NUCLEOTIDE SEQUENCE [LARGE SCALE GENOMIC DNA]</scope>
    <source>
        <strain evidence="3 4">Bir 172</strain>
        <strain evidence="2 5">Bir 187</strain>
    </source>
</reference>
<dbReference type="EMBL" id="CNFU01001746">
    <property type="protein sequence ID" value="CKT72072.1"/>
    <property type="molecule type" value="Genomic_DNA"/>
</dbReference>
<evidence type="ECO:0000313" key="5">
    <source>
        <dbReference type="Proteomes" id="UP000049023"/>
    </source>
</evidence>
<name>A0A655AMD9_MYCTX</name>
<evidence type="ECO:0000313" key="3">
    <source>
        <dbReference type="EMBL" id="CKU81394.1"/>
    </source>
</evidence>
<dbReference type="AlphaFoldDB" id="A0A655AMD9"/>
<feature type="region of interest" description="Disordered" evidence="1">
    <location>
        <begin position="1"/>
        <end position="22"/>
    </location>
</feature>
<accession>A0A655AMD9</accession>
<evidence type="ECO:0000256" key="1">
    <source>
        <dbReference type="SAM" id="MobiDB-lite"/>
    </source>
</evidence>
<proteinExistence type="predicted"/>
<evidence type="ECO:0000313" key="2">
    <source>
        <dbReference type="EMBL" id="CKT72072.1"/>
    </source>
</evidence>
<dbReference type="Proteomes" id="UP000049023">
    <property type="component" value="Unassembled WGS sequence"/>
</dbReference>
<protein>
    <submittedName>
        <fullName evidence="2">Uncharacterized protein</fullName>
    </submittedName>
</protein>
<organism evidence="2 5">
    <name type="scientific">Mycobacterium tuberculosis</name>
    <dbReference type="NCBI Taxonomy" id="1773"/>
    <lineage>
        <taxon>Bacteria</taxon>
        <taxon>Bacillati</taxon>
        <taxon>Actinomycetota</taxon>
        <taxon>Actinomycetes</taxon>
        <taxon>Mycobacteriales</taxon>
        <taxon>Mycobacteriaceae</taxon>
        <taxon>Mycobacterium</taxon>
        <taxon>Mycobacterium tuberculosis complex</taxon>
    </lineage>
</organism>
<sequence>MAATRSWHQASRVGYGSGESRNSSVATTLRSFAMATPSALLFAPSGKKL</sequence>
<gene>
    <name evidence="3" type="ORF">ERS027646_04960</name>
    <name evidence="2" type="ORF">ERS027661_04689</name>
</gene>
<evidence type="ECO:0000313" key="4">
    <source>
        <dbReference type="Proteomes" id="UP000048948"/>
    </source>
</evidence>
<dbReference type="Proteomes" id="UP000048948">
    <property type="component" value="Unassembled WGS sequence"/>
</dbReference>